<keyword evidence="4 9" id="KW-0227">DNA damage</keyword>
<evidence type="ECO:0000313" key="12">
    <source>
        <dbReference type="EMBL" id="KRH92535.1"/>
    </source>
</evidence>
<keyword evidence="5 9" id="KW-0805">Transcription regulation</keyword>
<dbReference type="GO" id="GO:0006281">
    <property type="term" value="P:DNA repair"/>
    <property type="evidence" value="ECO:0007669"/>
    <property type="project" value="UniProtKB-KW"/>
</dbReference>
<keyword evidence="7 9" id="KW-0234">DNA repair</keyword>
<keyword evidence="13" id="KW-1185">Reference proteome</keyword>
<dbReference type="PANTHER" id="PTHR45849">
    <property type="entry name" value="FACT COMPLEX SUBUNIT SSRP1"/>
    <property type="match status" value="1"/>
</dbReference>
<dbReference type="PRINTS" id="PR00887">
    <property type="entry name" value="SSRCOGNITION"/>
</dbReference>
<evidence type="ECO:0000256" key="8">
    <source>
        <dbReference type="ARBA" id="ARBA00023242"/>
    </source>
</evidence>
<dbReference type="SMART" id="SM01287">
    <property type="entry name" value="Rtt106"/>
    <property type="match status" value="1"/>
</dbReference>
<comment type="subcellular location">
    <subcellularLocation>
        <location evidence="9">Nucleus</location>
    </subcellularLocation>
    <subcellularLocation>
        <location evidence="9">Chromosome</location>
    </subcellularLocation>
</comment>
<dbReference type="InterPro" id="IPR035417">
    <property type="entry name" value="SSRP1/POB3_N"/>
</dbReference>
<feature type="region of interest" description="Disordered" evidence="10">
    <location>
        <begin position="419"/>
        <end position="442"/>
    </location>
</feature>
<dbReference type="Pfam" id="PF17292">
    <property type="entry name" value="POB3_N"/>
    <property type="match status" value="1"/>
</dbReference>
<evidence type="ECO:0000259" key="11">
    <source>
        <dbReference type="SMART" id="SM01287"/>
    </source>
</evidence>
<dbReference type="GO" id="GO:0035101">
    <property type="term" value="C:FACT complex"/>
    <property type="evidence" value="ECO:0007669"/>
    <property type="project" value="TreeGrafter"/>
</dbReference>
<dbReference type="Gene3D" id="2.30.29.30">
    <property type="entry name" value="Pleckstrin-homology domain (PH domain)/Phosphotyrosine-binding domain (PTB)"/>
    <property type="match status" value="2"/>
</dbReference>
<dbReference type="SUPFAM" id="SSF50729">
    <property type="entry name" value="PH domain-like"/>
    <property type="match status" value="1"/>
</dbReference>
<dbReference type="GO" id="GO:0006260">
    <property type="term" value="P:DNA replication"/>
    <property type="evidence" value="ECO:0007669"/>
    <property type="project" value="UniProtKB-KW"/>
</dbReference>
<dbReference type="GO" id="GO:0042393">
    <property type="term" value="F:histone binding"/>
    <property type="evidence" value="ECO:0007669"/>
    <property type="project" value="TreeGrafter"/>
</dbReference>
<comment type="caution">
    <text evidence="12">The sequence shown here is derived from an EMBL/GenBank/DDBJ whole genome shotgun (WGS) entry which is preliminary data.</text>
</comment>
<dbReference type="OrthoDB" id="2193092at2759"/>
<comment type="function">
    <text evidence="9">Component of the FACT complex, a general chromatin factor that acts to reorganize nucleosomes. The FACT complex is involved in multiple processes that require DNA as a template such as mRNA elongation, DNA replication and DNA repair. During transcription elongation the FACT complex acts as a histone chaperone that both destabilizes and restores nucleosomal structure. It facilitates the passage of RNA polymerase II and transcription by promoting the dissociation of one histone H2A-H2B dimer from the nucleosome, then subsequently promotes the reestablishment of the nucleosome following the passage of RNA polymerase II.</text>
</comment>
<evidence type="ECO:0000256" key="10">
    <source>
        <dbReference type="SAM" id="MobiDB-lite"/>
    </source>
</evidence>
<dbReference type="VEuPathDB" id="MicrosporidiaDB:M153_478200034"/>
<keyword evidence="6 9" id="KW-0804">Transcription</keyword>
<dbReference type="InterPro" id="IPR050454">
    <property type="entry name" value="RTT106/SSRP1_HistChap/FACT"/>
</dbReference>
<evidence type="ECO:0000256" key="6">
    <source>
        <dbReference type="ARBA" id="ARBA00023163"/>
    </source>
</evidence>
<dbReference type="InterPro" id="IPR024954">
    <property type="entry name" value="SSRP1_DD"/>
</dbReference>
<protein>
    <recommendedName>
        <fullName evidence="9">FACT complex subunit POB3</fullName>
    </recommendedName>
</protein>
<dbReference type="Proteomes" id="UP000051530">
    <property type="component" value="Unassembled WGS sequence"/>
</dbReference>
<dbReference type="GO" id="GO:0003677">
    <property type="term" value="F:DNA binding"/>
    <property type="evidence" value="ECO:0007669"/>
    <property type="project" value="InterPro"/>
</dbReference>
<dbReference type="PANTHER" id="PTHR45849:SF1">
    <property type="entry name" value="FACT COMPLEX SUBUNIT SSRP1"/>
    <property type="match status" value="1"/>
</dbReference>
<feature type="domain" description="Histone chaperone RTT106/FACT complex subunit SPT16-like middle" evidence="11">
    <location>
        <begin position="319"/>
        <end position="410"/>
    </location>
</feature>
<dbReference type="Gene3D" id="2.30.29.150">
    <property type="match status" value="1"/>
</dbReference>
<evidence type="ECO:0000256" key="1">
    <source>
        <dbReference type="ARBA" id="ARBA00010060"/>
    </source>
</evidence>
<dbReference type="InterPro" id="IPR011993">
    <property type="entry name" value="PH-like_dom_sf"/>
</dbReference>
<comment type="similarity">
    <text evidence="1 9">Belongs to the SSRP1 family.</text>
</comment>
<dbReference type="Pfam" id="PF21103">
    <property type="entry name" value="PH1_SSRP1-like"/>
    <property type="match status" value="1"/>
</dbReference>
<evidence type="ECO:0000256" key="3">
    <source>
        <dbReference type="ARBA" id="ARBA00022705"/>
    </source>
</evidence>
<reference evidence="12 13" key="1">
    <citation type="submission" date="2015-07" db="EMBL/GenBank/DDBJ databases">
        <title>The genome of Pseudoloma neurophilia, a relevant intracellular parasite of the zebrafish.</title>
        <authorList>
            <person name="Ndikumana S."/>
            <person name="Pelin A."/>
            <person name="Sanders J."/>
            <person name="Corradi N."/>
        </authorList>
    </citation>
    <scope>NUCLEOTIDE SEQUENCE [LARGE SCALE GENOMIC DNA]</scope>
    <source>
        <strain evidence="12 13">MK1</strain>
    </source>
</reference>
<keyword evidence="2 9" id="KW-0158">Chromosome</keyword>
<accession>A0A0R0M0K1</accession>
<evidence type="ECO:0000256" key="2">
    <source>
        <dbReference type="ARBA" id="ARBA00022454"/>
    </source>
</evidence>
<evidence type="ECO:0000256" key="7">
    <source>
        <dbReference type="ARBA" id="ARBA00023204"/>
    </source>
</evidence>
<evidence type="ECO:0000313" key="13">
    <source>
        <dbReference type="Proteomes" id="UP000051530"/>
    </source>
</evidence>
<feature type="compositionally biased region" description="Low complexity" evidence="10">
    <location>
        <begin position="426"/>
        <end position="442"/>
    </location>
</feature>
<evidence type="ECO:0000256" key="4">
    <source>
        <dbReference type="ARBA" id="ARBA00022763"/>
    </source>
</evidence>
<dbReference type="InterPro" id="IPR000969">
    <property type="entry name" value="SSRP1/POB3"/>
</dbReference>
<dbReference type="Pfam" id="PF08512">
    <property type="entry name" value="Rttp106-like_middle"/>
    <property type="match status" value="1"/>
</dbReference>
<dbReference type="InterPro" id="IPR048993">
    <property type="entry name" value="SSRP1-like_PH1"/>
</dbReference>
<name>A0A0R0M0K1_9MICR</name>
<dbReference type="EMBL" id="LGUB01000853">
    <property type="protein sequence ID" value="KRH92535.1"/>
    <property type="molecule type" value="Genomic_DNA"/>
</dbReference>
<gene>
    <name evidence="12" type="ORF">M153_478200034</name>
</gene>
<sequence>MAEIISLENLFLLGNKDVKTNVKMAEQGLAMKILHSNEIKSIKKEDILRVELYRSTRNYAMRLITKNNIIEFNNILEEMVEEIRQSVSDWYSLSVYVKPLEVTNTTKGEVSFSNECLEYRKEKLIFDIPLKDIISVCSVKNEVVLGFEAEDSTEGVTEMRLTVPDENFVNNLRERSESGQSKAIFTFEEMNNISPRGKSDYIFNFNCLRIIGRTFEHKVLFSSIKRVIKIIGEKNVNIIIEVNPPIKQGLTRYEFINTQFEKDIEEEFKIDIDEKTRKLFPEIENIYTGELFKTFITAMEIFTKKPVESLSNFKSKHGFDFVTCNFKATEASLYFVNDGILILPKVVFLPFTKIRSVKFSRVDVSVSSSKMFDMKINTLDHQYQLSALEKDEFNVLEVYLSQNGVEISIDIIEHHISDDESDSTTDIDNLGSESESSQSEEQ</sequence>
<proteinExistence type="inferred from homology"/>
<dbReference type="GO" id="GO:0031491">
    <property type="term" value="F:nucleosome binding"/>
    <property type="evidence" value="ECO:0007669"/>
    <property type="project" value="TreeGrafter"/>
</dbReference>
<evidence type="ECO:0000256" key="5">
    <source>
        <dbReference type="ARBA" id="ARBA00023015"/>
    </source>
</evidence>
<evidence type="ECO:0000256" key="9">
    <source>
        <dbReference type="RuleBase" id="RU364013"/>
    </source>
</evidence>
<dbReference type="AlphaFoldDB" id="A0A0R0M0K1"/>
<dbReference type="Pfam" id="PF03531">
    <property type="entry name" value="SSrecog"/>
    <property type="match status" value="1"/>
</dbReference>
<keyword evidence="8 9" id="KW-0539">Nucleus</keyword>
<keyword evidence="3 9" id="KW-0235">DNA replication</keyword>
<dbReference type="InterPro" id="IPR013719">
    <property type="entry name" value="RTT106/SPT16-like_middle_dom"/>
</dbReference>
<organism evidence="12 13">
    <name type="scientific">Pseudoloma neurophilia</name>
    <dbReference type="NCBI Taxonomy" id="146866"/>
    <lineage>
        <taxon>Eukaryota</taxon>
        <taxon>Fungi</taxon>
        <taxon>Fungi incertae sedis</taxon>
        <taxon>Microsporidia</taxon>
        <taxon>Pseudoloma</taxon>
    </lineage>
</organism>